<keyword evidence="2" id="KW-0805">Transcription regulation</keyword>
<dbReference type="OrthoDB" id="5509547at2"/>
<keyword evidence="4" id="KW-0238">DNA-binding</keyword>
<dbReference type="GO" id="GO:0016987">
    <property type="term" value="F:sigma factor activity"/>
    <property type="evidence" value="ECO:0007669"/>
    <property type="project" value="UniProtKB-KW"/>
</dbReference>
<sequence length="211" mass="24569">MVEKTDDDLLVDWREGDRRAGKALFERYYDAINRFFRNKVGAAEAQDLVQKTFLGCLEGFERFRGDGEFRTWLFAVAYRQLCKHYRARNREQERFDVGEVTARDVDPTPSRVYAKLREQRLLLEALRRIPVPMQVALELRYWEQMTDVQIAQALDMPLGTFKSRLRRAKQLLAEAITEISSSQDELQSTLGNLDGWAEQLRELALGSDESD</sequence>
<keyword evidence="3" id="KW-0731">Sigma factor</keyword>
<dbReference type="InterPro" id="IPR014284">
    <property type="entry name" value="RNA_pol_sigma-70_dom"/>
</dbReference>
<protein>
    <submittedName>
        <fullName evidence="8">RNA polymerase sigma factor RpoE</fullName>
    </submittedName>
</protein>
<dbReference type="Pfam" id="PF08281">
    <property type="entry name" value="Sigma70_r4_2"/>
    <property type="match status" value="1"/>
</dbReference>
<organism evidence="8 9">
    <name type="scientific">Plesiocystis pacifica SIR-1</name>
    <dbReference type="NCBI Taxonomy" id="391625"/>
    <lineage>
        <taxon>Bacteria</taxon>
        <taxon>Pseudomonadati</taxon>
        <taxon>Myxococcota</taxon>
        <taxon>Polyangia</taxon>
        <taxon>Nannocystales</taxon>
        <taxon>Nannocystaceae</taxon>
        <taxon>Plesiocystis</taxon>
    </lineage>
</organism>
<evidence type="ECO:0000256" key="5">
    <source>
        <dbReference type="ARBA" id="ARBA00023163"/>
    </source>
</evidence>
<evidence type="ECO:0000313" key="9">
    <source>
        <dbReference type="Proteomes" id="UP000005801"/>
    </source>
</evidence>
<reference evidence="8 9" key="1">
    <citation type="submission" date="2007-06" db="EMBL/GenBank/DDBJ databases">
        <authorList>
            <person name="Shimkets L."/>
            <person name="Ferriera S."/>
            <person name="Johnson J."/>
            <person name="Kravitz S."/>
            <person name="Beeson K."/>
            <person name="Sutton G."/>
            <person name="Rogers Y.-H."/>
            <person name="Friedman R."/>
            <person name="Frazier M."/>
            <person name="Venter J.C."/>
        </authorList>
    </citation>
    <scope>NUCLEOTIDE SEQUENCE [LARGE SCALE GENOMIC DNA]</scope>
    <source>
        <strain evidence="8 9">SIR-1</strain>
    </source>
</reference>
<dbReference type="InterPro" id="IPR013249">
    <property type="entry name" value="RNA_pol_sigma70_r4_t2"/>
</dbReference>
<dbReference type="NCBIfam" id="TIGR02937">
    <property type="entry name" value="sigma70-ECF"/>
    <property type="match status" value="1"/>
</dbReference>
<dbReference type="STRING" id="391625.PPSIR1_32402"/>
<name>A6G5L6_9BACT</name>
<dbReference type="SUPFAM" id="SSF88946">
    <property type="entry name" value="Sigma2 domain of RNA polymerase sigma factors"/>
    <property type="match status" value="1"/>
</dbReference>
<dbReference type="SUPFAM" id="SSF88659">
    <property type="entry name" value="Sigma3 and sigma4 domains of RNA polymerase sigma factors"/>
    <property type="match status" value="1"/>
</dbReference>
<dbReference type="EMBL" id="ABCS01000026">
    <property type="protein sequence ID" value="EDM78797.1"/>
    <property type="molecule type" value="Genomic_DNA"/>
</dbReference>
<dbReference type="InterPro" id="IPR013324">
    <property type="entry name" value="RNA_pol_sigma_r3/r4-like"/>
</dbReference>
<dbReference type="Pfam" id="PF04542">
    <property type="entry name" value="Sigma70_r2"/>
    <property type="match status" value="1"/>
</dbReference>
<accession>A6G5L6</accession>
<keyword evidence="5" id="KW-0804">Transcription</keyword>
<keyword evidence="9" id="KW-1185">Reference proteome</keyword>
<dbReference type="AlphaFoldDB" id="A6G5L6"/>
<dbReference type="GO" id="GO:0003677">
    <property type="term" value="F:DNA binding"/>
    <property type="evidence" value="ECO:0007669"/>
    <property type="project" value="UniProtKB-KW"/>
</dbReference>
<proteinExistence type="inferred from homology"/>
<evidence type="ECO:0000259" key="6">
    <source>
        <dbReference type="Pfam" id="PF04542"/>
    </source>
</evidence>
<dbReference type="InterPro" id="IPR007627">
    <property type="entry name" value="RNA_pol_sigma70_r2"/>
</dbReference>
<evidence type="ECO:0000259" key="7">
    <source>
        <dbReference type="Pfam" id="PF08281"/>
    </source>
</evidence>
<evidence type="ECO:0000256" key="4">
    <source>
        <dbReference type="ARBA" id="ARBA00023125"/>
    </source>
</evidence>
<dbReference type="eggNOG" id="COG1595">
    <property type="taxonomic scope" value="Bacteria"/>
</dbReference>
<dbReference type="Proteomes" id="UP000005801">
    <property type="component" value="Unassembled WGS sequence"/>
</dbReference>
<dbReference type="InterPro" id="IPR013325">
    <property type="entry name" value="RNA_pol_sigma_r2"/>
</dbReference>
<dbReference type="PANTHER" id="PTHR43133:SF8">
    <property type="entry name" value="RNA POLYMERASE SIGMA FACTOR HI_1459-RELATED"/>
    <property type="match status" value="1"/>
</dbReference>
<dbReference type="Gene3D" id="1.10.10.10">
    <property type="entry name" value="Winged helix-like DNA-binding domain superfamily/Winged helix DNA-binding domain"/>
    <property type="match status" value="1"/>
</dbReference>
<evidence type="ECO:0000313" key="8">
    <source>
        <dbReference type="EMBL" id="EDM78797.1"/>
    </source>
</evidence>
<dbReference type="PANTHER" id="PTHR43133">
    <property type="entry name" value="RNA POLYMERASE ECF-TYPE SIGMA FACTO"/>
    <property type="match status" value="1"/>
</dbReference>
<evidence type="ECO:0000256" key="1">
    <source>
        <dbReference type="ARBA" id="ARBA00010641"/>
    </source>
</evidence>
<feature type="domain" description="RNA polymerase sigma factor 70 region 4 type 2" evidence="7">
    <location>
        <begin position="120"/>
        <end position="172"/>
    </location>
</feature>
<dbReference type="Gene3D" id="1.10.1740.10">
    <property type="match status" value="1"/>
</dbReference>
<comment type="similarity">
    <text evidence="1">Belongs to the sigma-70 factor family. ECF subfamily.</text>
</comment>
<gene>
    <name evidence="8" type="ORF">PPSIR1_32402</name>
</gene>
<dbReference type="RefSeq" id="WP_006972015.1">
    <property type="nucleotide sequence ID" value="NZ_ABCS01000026.1"/>
</dbReference>
<dbReference type="GO" id="GO:0006352">
    <property type="term" value="P:DNA-templated transcription initiation"/>
    <property type="evidence" value="ECO:0007669"/>
    <property type="project" value="InterPro"/>
</dbReference>
<evidence type="ECO:0000256" key="2">
    <source>
        <dbReference type="ARBA" id="ARBA00023015"/>
    </source>
</evidence>
<evidence type="ECO:0000256" key="3">
    <source>
        <dbReference type="ARBA" id="ARBA00023082"/>
    </source>
</evidence>
<feature type="domain" description="RNA polymerase sigma-70 region 2" evidence="6">
    <location>
        <begin position="24"/>
        <end position="90"/>
    </location>
</feature>
<dbReference type="InterPro" id="IPR036388">
    <property type="entry name" value="WH-like_DNA-bd_sf"/>
</dbReference>
<dbReference type="InterPro" id="IPR039425">
    <property type="entry name" value="RNA_pol_sigma-70-like"/>
</dbReference>
<comment type="caution">
    <text evidence="8">The sequence shown here is derived from an EMBL/GenBank/DDBJ whole genome shotgun (WGS) entry which is preliminary data.</text>
</comment>